<keyword evidence="1" id="KW-0175">Coiled coil</keyword>
<reference evidence="3 4" key="1">
    <citation type="journal article" date="2016" name="Mol. Biol. Evol.">
        <title>Comparative Genomics of Early-Diverging Mushroom-Forming Fungi Provides Insights into the Origins of Lignocellulose Decay Capabilities.</title>
        <authorList>
            <person name="Nagy L.G."/>
            <person name="Riley R."/>
            <person name="Tritt A."/>
            <person name="Adam C."/>
            <person name="Daum C."/>
            <person name="Floudas D."/>
            <person name="Sun H."/>
            <person name="Yadav J.S."/>
            <person name="Pangilinan J."/>
            <person name="Larsson K.H."/>
            <person name="Matsuura K."/>
            <person name="Barry K."/>
            <person name="Labutti K."/>
            <person name="Kuo R."/>
            <person name="Ohm R.A."/>
            <person name="Bhattacharya S.S."/>
            <person name="Shirouzu T."/>
            <person name="Yoshinaga Y."/>
            <person name="Martin F.M."/>
            <person name="Grigoriev I.V."/>
            <person name="Hibbett D.S."/>
        </authorList>
    </citation>
    <scope>NUCLEOTIDE SEQUENCE [LARGE SCALE GENOMIC DNA]</scope>
    <source>
        <strain evidence="3 4">CBS 109695</strain>
    </source>
</reference>
<dbReference type="Proteomes" id="UP000076532">
    <property type="component" value="Unassembled WGS sequence"/>
</dbReference>
<gene>
    <name evidence="3" type="ORF">FIBSPDRAFT_172532</name>
</gene>
<feature type="coiled-coil region" evidence="1">
    <location>
        <begin position="52"/>
        <end position="79"/>
    </location>
</feature>
<accession>A0A166AVB8</accession>
<dbReference type="EMBL" id="KV417654">
    <property type="protein sequence ID" value="KZP11995.1"/>
    <property type="molecule type" value="Genomic_DNA"/>
</dbReference>
<evidence type="ECO:0000256" key="1">
    <source>
        <dbReference type="SAM" id="Coils"/>
    </source>
</evidence>
<sequence length="141" mass="15788">MKPLAMSERLHPPALMNSQDSFVVLPSSSADTATNQVLGRLNRKPRGVMIGNSEVLARKLAARDEMQKHERNKEAWYERNQDVLGGMDGDTDMYNRPDTGVGLGPQQRPTMGRRPPPMPATGHQTVRFRLGRSMHVLIMLL</sequence>
<evidence type="ECO:0000313" key="4">
    <source>
        <dbReference type="Proteomes" id="UP000076532"/>
    </source>
</evidence>
<name>A0A166AVB8_9AGAM</name>
<organism evidence="3 4">
    <name type="scientific">Athelia psychrophila</name>
    <dbReference type="NCBI Taxonomy" id="1759441"/>
    <lineage>
        <taxon>Eukaryota</taxon>
        <taxon>Fungi</taxon>
        <taxon>Dikarya</taxon>
        <taxon>Basidiomycota</taxon>
        <taxon>Agaricomycotina</taxon>
        <taxon>Agaricomycetes</taxon>
        <taxon>Agaricomycetidae</taxon>
        <taxon>Atheliales</taxon>
        <taxon>Atheliaceae</taxon>
        <taxon>Athelia</taxon>
    </lineage>
</organism>
<protein>
    <submittedName>
        <fullName evidence="3">Uncharacterized protein</fullName>
    </submittedName>
</protein>
<feature type="region of interest" description="Disordered" evidence="2">
    <location>
        <begin position="87"/>
        <end position="123"/>
    </location>
</feature>
<dbReference type="AlphaFoldDB" id="A0A166AVB8"/>
<evidence type="ECO:0000313" key="3">
    <source>
        <dbReference type="EMBL" id="KZP11995.1"/>
    </source>
</evidence>
<proteinExistence type="predicted"/>
<keyword evidence="4" id="KW-1185">Reference proteome</keyword>
<evidence type="ECO:0000256" key="2">
    <source>
        <dbReference type="SAM" id="MobiDB-lite"/>
    </source>
</evidence>
<feature type="compositionally biased region" description="Low complexity" evidence="2">
    <location>
        <begin position="104"/>
        <end position="113"/>
    </location>
</feature>